<feature type="domain" description="Methyltransferase" evidence="1">
    <location>
        <begin position="195"/>
        <end position="292"/>
    </location>
</feature>
<dbReference type="PANTHER" id="PTHR43591">
    <property type="entry name" value="METHYLTRANSFERASE"/>
    <property type="match status" value="1"/>
</dbReference>
<dbReference type="InterPro" id="IPR041698">
    <property type="entry name" value="Methyltransf_25"/>
</dbReference>
<accession>A0A928VHF1</accession>
<dbReference type="CDD" id="cd02440">
    <property type="entry name" value="AdoMet_MTases"/>
    <property type="match status" value="1"/>
</dbReference>
<dbReference type="SUPFAM" id="SSF53335">
    <property type="entry name" value="S-adenosyl-L-methionine-dependent methyltransferases"/>
    <property type="match status" value="1"/>
</dbReference>
<dbReference type="AlphaFoldDB" id="A0A928VHF1"/>
<dbReference type="GO" id="GO:0008168">
    <property type="term" value="F:methyltransferase activity"/>
    <property type="evidence" value="ECO:0007669"/>
    <property type="project" value="UniProtKB-KW"/>
</dbReference>
<evidence type="ECO:0000313" key="3">
    <source>
        <dbReference type="Proteomes" id="UP000625316"/>
    </source>
</evidence>
<keyword evidence="3" id="KW-1185">Reference proteome</keyword>
<gene>
    <name evidence="2" type="ORF">IQ266_02720</name>
</gene>
<evidence type="ECO:0000313" key="2">
    <source>
        <dbReference type="EMBL" id="MBE9028671.1"/>
    </source>
</evidence>
<sequence length="363" mass="40791">MPNELTKLAFQTFQQGKSTFGFVHKLLANQAMKQFAPPRSESGANYREEETPKVTQALIDEVRGRLDAMAAVDWQDAEAGVYPASLLFDGAWDELVMNYPRVWLDMPKTWERASKKAFRDFDADVDTTGFPSYYTQNFHYQTGGYLSQESAEIYDLQVELLFNGGADPMRRRVLAPLKAGLSGAFGDVEPKQVQVLDVACGTGRTLKMLRGMLPQASLHGVDLSPTYLRKANQLLSRAAGMLPQLVQGQGEALPYRENYFHGVTCVFLFHELPGPVRQQVIDEAFRVVRPGGTFVLCDSIQLDDSPLLSPMMEGFARTFHEPFYRDYVRDDLAARFARAGFEVVETQMHYMSKYLVGRKPVGA</sequence>
<dbReference type="Pfam" id="PF13649">
    <property type="entry name" value="Methyltransf_25"/>
    <property type="match status" value="1"/>
</dbReference>
<organism evidence="2 3">
    <name type="scientific">Romeriopsis navalis LEGE 11480</name>
    <dbReference type="NCBI Taxonomy" id="2777977"/>
    <lineage>
        <taxon>Bacteria</taxon>
        <taxon>Bacillati</taxon>
        <taxon>Cyanobacteriota</taxon>
        <taxon>Cyanophyceae</taxon>
        <taxon>Leptolyngbyales</taxon>
        <taxon>Leptolyngbyaceae</taxon>
        <taxon>Romeriopsis</taxon>
        <taxon>Romeriopsis navalis</taxon>
    </lineage>
</organism>
<keyword evidence="2" id="KW-0808">Transferase</keyword>
<evidence type="ECO:0000259" key="1">
    <source>
        <dbReference type="Pfam" id="PF13649"/>
    </source>
</evidence>
<keyword evidence="2" id="KW-0489">Methyltransferase</keyword>
<proteinExistence type="predicted"/>
<dbReference type="Proteomes" id="UP000625316">
    <property type="component" value="Unassembled WGS sequence"/>
</dbReference>
<dbReference type="InterPro" id="IPR029063">
    <property type="entry name" value="SAM-dependent_MTases_sf"/>
</dbReference>
<dbReference type="EMBL" id="JADEXQ010000005">
    <property type="protein sequence ID" value="MBE9028671.1"/>
    <property type="molecule type" value="Genomic_DNA"/>
</dbReference>
<name>A0A928VHF1_9CYAN</name>
<dbReference type="GO" id="GO:0032259">
    <property type="term" value="P:methylation"/>
    <property type="evidence" value="ECO:0007669"/>
    <property type="project" value="UniProtKB-KW"/>
</dbReference>
<dbReference type="Gene3D" id="3.40.50.150">
    <property type="entry name" value="Vaccinia Virus protein VP39"/>
    <property type="match status" value="1"/>
</dbReference>
<reference evidence="2" key="1">
    <citation type="submission" date="2020-10" db="EMBL/GenBank/DDBJ databases">
        <authorList>
            <person name="Castelo-Branco R."/>
            <person name="Eusebio N."/>
            <person name="Adriana R."/>
            <person name="Vieira A."/>
            <person name="Brugerolle De Fraissinette N."/>
            <person name="Rezende De Castro R."/>
            <person name="Schneider M.P."/>
            <person name="Vasconcelos V."/>
            <person name="Leao P.N."/>
        </authorList>
    </citation>
    <scope>NUCLEOTIDE SEQUENCE</scope>
    <source>
        <strain evidence="2">LEGE 11480</strain>
    </source>
</reference>
<comment type="caution">
    <text evidence="2">The sequence shown here is derived from an EMBL/GenBank/DDBJ whole genome shotgun (WGS) entry which is preliminary data.</text>
</comment>
<protein>
    <submittedName>
        <fullName evidence="2">Class I SAM-dependent methyltransferase</fullName>
    </submittedName>
</protein>